<accession>K1X329</accession>
<dbReference type="KEGG" id="mbe:MBM_02669"/>
<dbReference type="GO" id="GO:0005506">
    <property type="term" value="F:iron ion binding"/>
    <property type="evidence" value="ECO:0007669"/>
    <property type="project" value="InterPro"/>
</dbReference>
<dbReference type="InterPro" id="IPR050121">
    <property type="entry name" value="Cytochrome_P450_monoxygenase"/>
</dbReference>
<dbReference type="SUPFAM" id="SSF48264">
    <property type="entry name" value="Cytochrome P450"/>
    <property type="match status" value="1"/>
</dbReference>
<reference evidence="7 8" key="1">
    <citation type="journal article" date="2012" name="BMC Genomics">
        <title>Sequencing the genome of Marssonina brunnea reveals fungus-poplar co-evolution.</title>
        <authorList>
            <person name="Zhu S."/>
            <person name="Cao Y.-Z."/>
            <person name="Jiang C."/>
            <person name="Tan B.-Y."/>
            <person name="Wang Z."/>
            <person name="Feng S."/>
            <person name="Zhang L."/>
            <person name="Su X.-H."/>
            <person name="Brejova B."/>
            <person name="Vinar T."/>
            <person name="Xu M."/>
            <person name="Wang M.-X."/>
            <person name="Zhang S.-G."/>
            <person name="Huang M.-R."/>
            <person name="Wu R."/>
            <person name="Zhou Y."/>
        </authorList>
    </citation>
    <scope>NUCLEOTIDE SEQUENCE [LARGE SCALE GENOMIC DNA]</scope>
    <source>
        <strain evidence="7 8">MB_m1</strain>
    </source>
</reference>
<dbReference type="PANTHER" id="PTHR24305:SF166">
    <property type="entry name" value="CYTOCHROME P450 12A4, MITOCHONDRIAL-RELATED"/>
    <property type="match status" value="1"/>
</dbReference>
<dbReference type="PRINTS" id="PR00463">
    <property type="entry name" value="EP450I"/>
</dbReference>
<name>K1X329_MARBU</name>
<dbReference type="InterPro" id="IPR001128">
    <property type="entry name" value="Cyt_P450"/>
</dbReference>
<dbReference type="PROSITE" id="PS00086">
    <property type="entry name" value="CYTOCHROME_P450"/>
    <property type="match status" value="1"/>
</dbReference>
<dbReference type="Pfam" id="PF00067">
    <property type="entry name" value="p450"/>
    <property type="match status" value="1"/>
</dbReference>
<dbReference type="EMBL" id="JH921431">
    <property type="protein sequence ID" value="EKD19432.1"/>
    <property type="molecule type" value="Genomic_DNA"/>
</dbReference>
<dbReference type="OMA" id="RWQRWHG"/>
<dbReference type="OrthoDB" id="3945418at2759"/>
<dbReference type="GO" id="GO:0004497">
    <property type="term" value="F:monooxygenase activity"/>
    <property type="evidence" value="ECO:0007669"/>
    <property type="project" value="UniProtKB-KW"/>
</dbReference>
<evidence type="ECO:0000313" key="8">
    <source>
        <dbReference type="Proteomes" id="UP000006753"/>
    </source>
</evidence>
<evidence type="ECO:0000256" key="3">
    <source>
        <dbReference type="ARBA" id="ARBA00022723"/>
    </source>
</evidence>
<evidence type="ECO:0000313" key="7">
    <source>
        <dbReference type="EMBL" id="EKD19432.1"/>
    </source>
</evidence>
<dbReference type="PRINTS" id="PR00385">
    <property type="entry name" value="P450"/>
</dbReference>
<dbReference type="HOGENOM" id="CLU_001570_14_2_1"/>
<evidence type="ECO:0000256" key="2">
    <source>
        <dbReference type="ARBA" id="ARBA00010617"/>
    </source>
</evidence>
<keyword evidence="3 5" id="KW-0479">Metal-binding</keyword>
<gene>
    <name evidence="7" type="ORF">MBM_02669</name>
</gene>
<keyword evidence="6" id="KW-0560">Oxidoreductase</keyword>
<dbReference type="Proteomes" id="UP000006753">
    <property type="component" value="Unassembled WGS sequence"/>
</dbReference>
<proteinExistence type="inferred from homology"/>
<feature type="binding site" description="axial binding residue" evidence="5">
    <location>
        <position position="429"/>
    </location>
    <ligand>
        <name>heme</name>
        <dbReference type="ChEBI" id="CHEBI:30413"/>
    </ligand>
    <ligandPart>
        <name>Fe</name>
        <dbReference type="ChEBI" id="CHEBI:18248"/>
    </ligandPart>
</feature>
<keyword evidence="8" id="KW-1185">Reference proteome</keyword>
<evidence type="ECO:0000256" key="4">
    <source>
        <dbReference type="ARBA" id="ARBA00023004"/>
    </source>
</evidence>
<comment type="similarity">
    <text evidence="2 6">Belongs to the cytochrome P450 family.</text>
</comment>
<dbReference type="Gene3D" id="1.10.630.10">
    <property type="entry name" value="Cytochrome P450"/>
    <property type="match status" value="1"/>
</dbReference>
<dbReference type="InParanoid" id="K1X329"/>
<dbReference type="GO" id="GO:0016705">
    <property type="term" value="F:oxidoreductase activity, acting on paired donors, with incorporation or reduction of molecular oxygen"/>
    <property type="evidence" value="ECO:0007669"/>
    <property type="project" value="InterPro"/>
</dbReference>
<keyword evidence="5 6" id="KW-0349">Heme</keyword>
<dbReference type="AlphaFoldDB" id="K1X329"/>
<dbReference type="GO" id="GO:0020037">
    <property type="term" value="F:heme binding"/>
    <property type="evidence" value="ECO:0007669"/>
    <property type="project" value="InterPro"/>
</dbReference>
<dbReference type="PANTHER" id="PTHR24305">
    <property type="entry name" value="CYTOCHROME P450"/>
    <property type="match status" value="1"/>
</dbReference>
<keyword evidence="6 7" id="KW-0503">Monooxygenase</keyword>
<dbReference type="InterPro" id="IPR002401">
    <property type="entry name" value="Cyt_P450_E_grp-I"/>
</dbReference>
<evidence type="ECO:0000256" key="5">
    <source>
        <dbReference type="PIRSR" id="PIRSR602401-1"/>
    </source>
</evidence>
<keyword evidence="4 5" id="KW-0408">Iron</keyword>
<dbReference type="InterPro" id="IPR036396">
    <property type="entry name" value="Cyt_P450_sf"/>
</dbReference>
<dbReference type="InterPro" id="IPR017972">
    <property type="entry name" value="Cyt_P450_CS"/>
</dbReference>
<protein>
    <submittedName>
        <fullName evidence="7">Putative cytochrome P450 monooxygenase</fullName>
    </submittedName>
</protein>
<comment type="cofactor">
    <cofactor evidence="1 5">
        <name>heme</name>
        <dbReference type="ChEBI" id="CHEBI:30413"/>
    </cofactor>
</comment>
<evidence type="ECO:0000256" key="1">
    <source>
        <dbReference type="ARBA" id="ARBA00001971"/>
    </source>
</evidence>
<sequence length="491" mass="55812">MASFATGACILFGVWIITELAKMVYFTKFHTLKSIPGPWFPSSSSLWLRWQRWHGKLSFTADDLLSRYGPIVRISPNMVLLNDSEALAQVFTRRDLDTAPTAIRALRVGGHDWTVTYPEHEKARQRRNPVMTATTTRNLRYWQPLFESNIAEMVKDLGASNGQKSEDIVHHLRINTLLNSQVVMGGSHVKLDPSSFPKTVGEYNFLVVWRLCLPEWIFSWLRLGPFENARFRVRSSDLLFNLGEDLCLQAAKADPMDRDDAPTVYDLFTRQNEKTGGVDWSHGEISAEMAGQVLAATETTSSALAFIFYELAKNQPLLEELYREINGMDGYKDIESLKLLDACIREGLRFRPPVAFTGSRLVPKGGLNILGYYIPEGTVVTTQSLSLSRQRPDLFPEYDSFDPKLWLDESRLDERRKMSAPFGVGSRRCPGGNMAYCQMRLLIAAIVREFEVLLAPETTPASMEPFEANGFRSRYDECYLIFKPRKMAEVM</sequence>
<dbReference type="eggNOG" id="KOG0159">
    <property type="taxonomic scope" value="Eukaryota"/>
</dbReference>
<evidence type="ECO:0000256" key="6">
    <source>
        <dbReference type="RuleBase" id="RU000461"/>
    </source>
</evidence>
<organism evidence="7 8">
    <name type="scientific">Marssonina brunnea f. sp. multigermtubi (strain MB_m1)</name>
    <name type="common">Marssonina leaf spot fungus</name>
    <dbReference type="NCBI Taxonomy" id="1072389"/>
    <lineage>
        <taxon>Eukaryota</taxon>
        <taxon>Fungi</taxon>
        <taxon>Dikarya</taxon>
        <taxon>Ascomycota</taxon>
        <taxon>Pezizomycotina</taxon>
        <taxon>Leotiomycetes</taxon>
        <taxon>Helotiales</taxon>
        <taxon>Drepanopezizaceae</taxon>
        <taxon>Drepanopeziza</taxon>
    </lineage>
</organism>